<feature type="compositionally biased region" description="Basic and acidic residues" evidence="1">
    <location>
        <begin position="30"/>
        <end position="44"/>
    </location>
</feature>
<dbReference type="KEGG" id="glz:GLAREA_01686"/>
<feature type="region of interest" description="Disordered" evidence="1">
    <location>
        <begin position="423"/>
        <end position="451"/>
    </location>
</feature>
<feature type="region of interest" description="Disordered" evidence="1">
    <location>
        <begin position="299"/>
        <end position="389"/>
    </location>
</feature>
<feature type="compositionally biased region" description="Polar residues" evidence="1">
    <location>
        <begin position="299"/>
        <end position="309"/>
    </location>
</feature>
<organism evidence="2 3">
    <name type="scientific">Glarea lozoyensis (strain ATCC 20868 / MF5171)</name>
    <dbReference type="NCBI Taxonomy" id="1116229"/>
    <lineage>
        <taxon>Eukaryota</taxon>
        <taxon>Fungi</taxon>
        <taxon>Dikarya</taxon>
        <taxon>Ascomycota</taxon>
        <taxon>Pezizomycotina</taxon>
        <taxon>Leotiomycetes</taxon>
        <taxon>Helotiales</taxon>
        <taxon>Helotiaceae</taxon>
        <taxon>Glarea</taxon>
    </lineage>
</organism>
<feature type="compositionally biased region" description="Basic and acidic residues" evidence="1">
    <location>
        <begin position="64"/>
        <end position="73"/>
    </location>
</feature>
<evidence type="ECO:0000313" key="3">
    <source>
        <dbReference type="Proteomes" id="UP000016922"/>
    </source>
</evidence>
<protein>
    <submittedName>
        <fullName evidence="2">Uncharacterized protein</fullName>
    </submittedName>
</protein>
<evidence type="ECO:0000256" key="1">
    <source>
        <dbReference type="SAM" id="MobiDB-lite"/>
    </source>
</evidence>
<proteinExistence type="predicted"/>
<dbReference type="OrthoDB" id="5229017at2759"/>
<feature type="region of interest" description="Disordered" evidence="1">
    <location>
        <begin position="1"/>
        <end position="106"/>
    </location>
</feature>
<dbReference type="OMA" id="SHEGETH"/>
<feature type="region of interest" description="Disordered" evidence="1">
    <location>
        <begin position="467"/>
        <end position="502"/>
    </location>
</feature>
<name>S3CKR1_GLAL2</name>
<gene>
    <name evidence="2" type="ORF">GLAREA_01686</name>
</gene>
<feature type="compositionally biased region" description="Low complexity" evidence="1">
    <location>
        <begin position="362"/>
        <end position="372"/>
    </location>
</feature>
<dbReference type="GeneID" id="19460744"/>
<dbReference type="AlphaFoldDB" id="S3CKR1"/>
<sequence length="720" mass="81355">METDGKNFPWHWDTKPKPLHLRKKSSTQVERPEQQAGRSHEGETHALNFQPRTSSSSRNTHSGSSHDKMDVRKGRQAAVTSGNNSLSARSECATTHMSSSSTRDALSIDTTHSTVSDIKGEYLSDSSSAITGDFVDVNKRRADLFAARMGGQGLFNSPAHAVKITRHDNRYEFEPDTPDILQVEEHSHTSVLTTRRESPVQAVKITRRGNRYEFEPETPEILDVEEWAQMSELATKRESPPLFFPTPRIGHIKNARSAGNARDMGELLRPLVYQPQGSHPARLQRSGSSPQIGCMRSTGWESMDQSPNLPNFVDEYGSRGASARQLRGMSESVGPQRGRQNVECSSHDCSERSGHNCRETYSSSSTQSHQSSNVLSRGHSHDLGSTNSHKERYIYQSPNNSVNYAYEHDTYARGRTADCHVRFPLETPSPHANPPKRSRSPVKRFFASDTPSPWRKELWGKQGLFGEEMRVPGERESEATDWQKSTRSRTNTSSSDQQKKSGMINMLKNKIGGFKEKVDLTPKSSNRRRNENPVETTQLKISLLPKDQAVIYMELEFYLHQTANAFLLAQLKGARISPEAWNKVINKWRGTHPTVKEFMYDQATQQEFIASNQRAFRFHGEHASDEVKVNAVLSSWAAIAKQMTFHTYCDGDFILWKLIHDVKQILEVLGAVDSVMLNIENLESKFPRMKNEVQQEAYLSQPSNDSAFSITPEYMVQPDR</sequence>
<dbReference type="Proteomes" id="UP000016922">
    <property type="component" value="Unassembled WGS sequence"/>
</dbReference>
<dbReference type="eggNOG" id="ENOG502QQXP">
    <property type="taxonomic scope" value="Eukaryota"/>
</dbReference>
<feature type="compositionally biased region" description="Low complexity" evidence="1">
    <location>
        <begin position="52"/>
        <end position="63"/>
    </location>
</feature>
<keyword evidence="3" id="KW-1185">Reference proteome</keyword>
<dbReference type="RefSeq" id="XP_008087093.1">
    <property type="nucleotide sequence ID" value="XM_008088902.1"/>
</dbReference>
<dbReference type="HOGENOM" id="CLU_384037_0_0_1"/>
<feature type="compositionally biased region" description="Polar residues" evidence="1">
    <location>
        <begin position="78"/>
        <end position="106"/>
    </location>
</feature>
<accession>S3CKR1</accession>
<feature type="compositionally biased region" description="Basic and acidic residues" evidence="1">
    <location>
        <begin position="467"/>
        <end position="478"/>
    </location>
</feature>
<evidence type="ECO:0000313" key="2">
    <source>
        <dbReference type="EMBL" id="EPE25774.1"/>
    </source>
</evidence>
<feature type="compositionally biased region" description="Basic and acidic residues" evidence="1">
    <location>
        <begin position="345"/>
        <end position="358"/>
    </location>
</feature>
<dbReference type="EMBL" id="KE145371">
    <property type="protein sequence ID" value="EPE25774.1"/>
    <property type="molecule type" value="Genomic_DNA"/>
</dbReference>
<reference evidence="2 3" key="1">
    <citation type="journal article" date="2013" name="BMC Genomics">
        <title>Genomics-driven discovery of the pneumocandin biosynthetic gene cluster in the fungus Glarea lozoyensis.</title>
        <authorList>
            <person name="Chen L."/>
            <person name="Yue Q."/>
            <person name="Zhang X."/>
            <person name="Xiang M."/>
            <person name="Wang C."/>
            <person name="Li S."/>
            <person name="Che Y."/>
            <person name="Ortiz-Lopez F.J."/>
            <person name="Bills G.F."/>
            <person name="Liu X."/>
            <person name="An Z."/>
        </authorList>
    </citation>
    <scope>NUCLEOTIDE SEQUENCE [LARGE SCALE GENOMIC DNA]</scope>
    <source>
        <strain evidence="3">ATCC 20868 / MF5171</strain>
    </source>
</reference>